<evidence type="ECO:0000313" key="2">
    <source>
        <dbReference type="Proteomes" id="UP001500751"/>
    </source>
</evidence>
<protein>
    <recommendedName>
        <fullName evidence="3">HEAT repeat domain-containing protein</fullName>
    </recommendedName>
</protein>
<keyword evidence="2" id="KW-1185">Reference proteome</keyword>
<name>A0ABP5GJV2_9ACTN</name>
<evidence type="ECO:0000313" key="1">
    <source>
        <dbReference type="EMBL" id="GAA2047764.1"/>
    </source>
</evidence>
<dbReference type="Proteomes" id="UP001500751">
    <property type="component" value="Unassembled WGS sequence"/>
</dbReference>
<evidence type="ECO:0008006" key="3">
    <source>
        <dbReference type="Google" id="ProtNLM"/>
    </source>
</evidence>
<comment type="caution">
    <text evidence="1">The sequence shown here is derived from an EMBL/GenBank/DDBJ whole genome shotgun (WGS) entry which is preliminary data.</text>
</comment>
<organism evidence="1 2">
    <name type="scientific">Catenulispora yoronensis</name>
    <dbReference type="NCBI Taxonomy" id="450799"/>
    <lineage>
        <taxon>Bacteria</taxon>
        <taxon>Bacillati</taxon>
        <taxon>Actinomycetota</taxon>
        <taxon>Actinomycetes</taxon>
        <taxon>Catenulisporales</taxon>
        <taxon>Catenulisporaceae</taxon>
        <taxon>Catenulispora</taxon>
    </lineage>
</organism>
<sequence length="450" mass="48838">MVRTDAVAGCLEEVSHQGSTYSATTPVALYVAALLDDPRTAMLDVISRDGELWPLRLVLIDWLGTVAADVGDKALTWCRVYGAGEQRTQSSLRAVRPSLLRAVLAFAGDSRMSVRRVAAAAALRILDPPEECHQDPDGLRQLAIAMLKAGSGAGAGAEAESGSRCDEQALGSVDAWCRAIEESRADAVPYIGGSYYPWRPQWKNLPMWLVFRTVIAERRPAIPRVSQAIPLFADPPEADRNDRGFLRDFYNDILHQDTCGPQTVDGVPLLAAIAVDERVPPQHRFDAVKLLFSIATVSGRHEAQNWPDTPPHADPRSEEAARAAVQQYVPELLARWSSECPAVQLALAALAVVSPTARTSPALAARLQGFVDRHPAATGIGDFTRFVLDLATDDECTIGKSVETLTNAYWRGTPRSAPLRGRAFHLLEQVLVKVRYELTAPTPITVAVGA</sequence>
<proteinExistence type="predicted"/>
<dbReference type="EMBL" id="BAAAQN010000044">
    <property type="protein sequence ID" value="GAA2047764.1"/>
    <property type="molecule type" value="Genomic_DNA"/>
</dbReference>
<accession>A0ABP5GJV2</accession>
<gene>
    <name evidence="1" type="ORF">GCM10009839_61290</name>
</gene>
<reference evidence="2" key="1">
    <citation type="journal article" date="2019" name="Int. J. Syst. Evol. Microbiol.">
        <title>The Global Catalogue of Microorganisms (GCM) 10K type strain sequencing project: providing services to taxonomists for standard genome sequencing and annotation.</title>
        <authorList>
            <consortium name="The Broad Institute Genomics Platform"/>
            <consortium name="The Broad Institute Genome Sequencing Center for Infectious Disease"/>
            <person name="Wu L."/>
            <person name="Ma J."/>
        </authorList>
    </citation>
    <scope>NUCLEOTIDE SEQUENCE [LARGE SCALE GENOMIC DNA]</scope>
    <source>
        <strain evidence="2">JCM 16014</strain>
    </source>
</reference>